<dbReference type="PANTHER" id="PTHR22617">
    <property type="entry name" value="CHEMOTAXIS SENSOR HISTIDINE KINASE-RELATED"/>
    <property type="match status" value="1"/>
</dbReference>
<dbReference type="Gene3D" id="2.40.50.180">
    <property type="entry name" value="CheA-289, Domain 4"/>
    <property type="match status" value="1"/>
</dbReference>
<dbReference type="SUPFAM" id="SSF50341">
    <property type="entry name" value="CheW-like"/>
    <property type="match status" value="1"/>
</dbReference>
<proteinExistence type="predicted"/>
<evidence type="ECO:0000313" key="2">
    <source>
        <dbReference type="EMBL" id="HIY73713.1"/>
    </source>
</evidence>
<dbReference type="InterPro" id="IPR002545">
    <property type="entry name" value="CheW-lke_dom"/>
</dbReference>
<evidence type="ECO:0000259" key="1">
    <source>
        <dbReference type="PROSITE" id="PS50851"/>
    </source>
</evidence>
<feature type="domain" description="CheW-like" evidence="1">
    <location>
        <begin position="26"/>
        <end position="159"/>
    </location>
</feature>
<name>A0A9D1Z4B0_9FIRM</name>
<sequence>MEEDRVFSSSEEELPYEADRSVTAESQKYLLFLSGGLLFGAGAEYVVEIITNHQITTLPLVPSYVRGIINLRGQIIPIVDIRLLLGQEPADENCIIILNIDDTLVGVLVDTVQRMLDVPTNTLLPAPNHDQQKLVSGMCSLGEGQTMLVFDCHQLLTQS</sequence>
<dbReference type="GO" id="GO:0005829">
    <property type="term" value="C:cytosol"/>
    <property type="evidence" value="ECO:0007669"/>
    <property type="project" value="TreeGrafter"/>
</dbReference>
<dbReference type="InterPro" id="IPR036061">
    <property type="entry name" value="CheW-like_dom_sf"/>
</dbReference>
<dbReference type="GO" id="GO:0006935">
    <property type="term" value="P:chemotaxis"/>
    <property type="evidence" value="ECO:0007669"/>
    <property type="project" value="InterPro"/>
</dbReference>
<protein>
    <submittedName>
        <fullName evidence="2">Chemotaxis protein CheW</fullName>
    </submittedName>
</protein>
<gene>
    <name evidence="2" type="ORF">H9826_07050</name>
</gene>
<dbReference type="AlphaFoldDB" id="A0A9D1Z4B0"/>
<dbReference type="PANTHER" id="PTHR22617:SF23">
    <property type="entry name" value="CHEMOTAXIS PROTEIN CHEW"/>
    <property type="match status" value="1"/>
</dbReference>
<dbReference type="Gene3D" id="2.30.30.40">
    <property type="entry name" value="SH3 Domains"/>
    <property type="match status" value="1"/>
</dbReference>
<dbReference type="EMBL" id="DXCX01000075">
    <property type="protein sequence ID" value="HIY73713.1"/>
    <property type="molecule type" value="Genomic_DNA"/>
</dbReference>
<comment type="caution">
    <text evidence="2">The sequence shown here is derived from an EMBL/GenBank/DDBJ whole genome shotgun (WGS) entry which is preliminary data.</text>
</comment>
<reference evidence="2" key="1">
    <citation type="journal article" date="2021" name="PeerJ">
        <title>Extensive microbial diversity within the chicken gut microbiome revealed by metagenomics and culture.</title>
        <authorList>
            <person name="Gilroy R."/>
            <person name="Ravi A."/>
            <person name="Getino M."/>
            <person name="Pursley I."/>
            <person name="Horton D.L."/>
            <person name="Alikhan N.F."/>
            <person name="Baker D."/>
            <person name="Gharbi K."/>
            <person name="Hall N."/>
            <person name="Watson M."/>
            <person name="Adriaenssens E.M."/>
            <person name="Foster-Nyarko E."/>
            <person name="Jarju S."/>
            <person name="Secka A."/>
            <person name="Antonio M."/>
            <person name="Oren A."/>
            <person name="Chaudhuri R.R."/>
            <person name="La Ragione R."/>
            <person name="Hildebrand F."/>
            <person name="Pallen M.J."/>
        </authorList>
    </citation>
    <scope>NUCLEOTIDE SEQUENCE</scope>
    <source>
        <strain evidence="2">CHK33-7979</strain>
    </source>
</reference>
<dbReference type="SMART" id="SM00260">
    <property type="entry name" value="CheW"/>
    <property type="match status" value="1"/>
</dbReference>
<evidence type="ECO:0000313" key="3">
    <source>
        <dbReference type="Proteomes" id="UP000886824"/>
    </source>
</evidence>
<dbReference type="Pfam" id="PF01584">
    <property type="entry name" value="CheW"/>
    <property type="match status" value="1"/>
</dbReference>
<organism evidence="2 3">
    <name type="scientific">Candidatus Intestinimonas merdavium</name>
    <dbReference type="NCBI Taxonomy" id="2838622"/>
    <lineage>
        <taxon>Bacteria</taxon>
        <taxon>Bacillati</taxon>
        <taxon>Bacillota</taxon>
        <taxon>Clostridia</taxon>
        <taxon>Eubacteriales</taxon>
        <taxon>Intestinimonas</taxon>
    </lineage>
</organism>
<dbReference type="Proteomes" id="UP000886824">
    <property type="component" value="Unassembled WGS sequence"/>
</dbReference>
<accession>A0A9D1Z4B0</accession>
<reference evidence="2" key="2">
    <citation type="submission" date="2021-04" db="EMBL/GenBank/DDBJ databases">
        <authorList>
            <person name="Gilroy R."/>
        </authorList>
    </citation>
    <scope>NUCLEOTIDE SEQUENCE</scope>
    <source>
        <strain evidence="2">CHK33-7979</strain>
    </source>
</reference>
<dbReference type="InterPro" id="IPR039315">
    <property type="entry name" value="CheW"/>
</dbReference>
<dbReference type="PROSITE" id="PS50851">
    <property type="entry name" value="CHEW"/>
    <property type="match status" value="1"/>
</dbReference>
<dbReference type="GO" id="GO:0007165">
    <property type="term" value="P:signal transduction"/>
    <property type="evidence" value="ECO:0007669"/>
    <property type="project" value="InterPro"/>
</dbReference>